<comment type="subcellular location">
    <subcellularLocation>
        <location evidence="1 7">Cell membrane</location>
        <topology evidence="1 7">Multi-pass membrane protein</topology>
    </subcellularLocation>
</comment>
<feature type="transmembrane region" description="Helical" evidence="7">
    <location>
        <begin position="104"/>
        <end position="125"/>
    </location>
</feature>
<feature type="transmembrane region" description="Helical" evidence="7">
    <location>
        <begin position="69"/>
        <end position="92"/>
    </location>
</feature>
<keyword evidence="2 7" id="KW-0813">Transport</keyword>
<keyword evidence="10" id="KW-1185">Reference proteome</keyword>
<feature type="transmembrane region" description="Helical" evidence="7">
    <location>
        <begin position="131"/>
        <end position="150"/>
    </location>
</feature>
<dbReference type="InterPro" id="IPR035906">
    <property type="entry name" value="MetI-like_sf"/>
</dbReference>
<organism evidence="9 10">
    <name type="scientific">Natronocella acetinitrilica</name>
    <dbReference type="NCBI Taxonomy" id="414046"/>
    <lineage>
        <taxon>Bacteria</taxon>
        <taxon>Pseudomonadati</taxon>
        <taxon>Pseudomonadota</taxon>
        <taxon>Gammaproteobacteria</taxon>
        <taxon>Chromatiales</taxon>
        <taxon>Ectothiorhodospiraceae</taxon>
        <taxon>Natronocella</taxon>
    </lineage>
</organism>
<comment type="caution">
    <text evidence="9">The sequence shown here is derived from an EMBL/GenBank/DDBJ whole genome shotgun (WGS) entry which is preliminary data.</text>
</comment>
<evidence type="ECO:0000256" key="4">
    <source>
        <dbReference type="ARBA" id="ARBA00022692"/>
    </source>
</evidence>
<evidence type="ECO:0000313" key="10">
    <source>
        <dbReference type="Proteomes" id="UP001205843"/>
    </source>
</evidence>
<feature type="transmembrane region" description="Helical" evidence="7">
    <location>
        <begin position="228"/>
        <end position="248"/>
    </location>
</feature>
<dbReference type="EMBL" id="JALJXV010000009">
    <property type="protein sequence ID" value="MCP1676399.1"/>
    <property type="molecule type" value="Genomic_DNA"/>
</dbReference>
<reference evidence="9" key="1">
    <citation type="submission" date="2022-03" db="EMBL/GenBank/DDBJ databases">
        <title>Genomic Encyclopedia of Type Strains, Phase III (KMG-III): the genomes of soil and plant-associated and newly described type strains.</title>
        <authorList>
            <person name="Whitman W."/>
        </authorList>
    </citation>
    <scope>NUCLEOTIDE SEQUENCE</scope>
    <source>
        <strain evidence="9">ANL 6-2</strain>
    </source>
</reference>
<dbReference type="SUPFAM" id="SSF161098">
    <property type="entry name" value="MetI-like"/>
    <property type="match status" value="1"/>
</dbReference>
<name>A0AAE3KD35_9GAMM</name>
<keyword evidence="6 7" id="KW-0472">Membrane</keyword>
<dbReference type="CDD" id="cd06261">
    <property type="entry name" value="TM_PBP2"/>
    <property type="match status" value="1"/>
</dbReference>
<dbReference type="PANTHER" id="PTHR30151">
    <property type="entry name" value="ALKANE SULFONATE ABC TRANSPORTER-RELATED, MEMBRANE SUBUNIT"/>
    <property type="match status" value="1"/>
</dbReference>
<evidence type="ECO:0000256" key="3">
    <source>
        <dbReference type="ARBA" id="ARBA00022475"/>
    </source>
</evidence>
<evidence type="ECO:0000256" key="5">
    <source>
        <dbReference type="ARBA" id="ARBA00022989"/>
    </source>
</evidence>
<feature type="transmembrane region" description="Helical" evidence="7">
    <location>
        <begin position="171"/>
        <end position="190"/>
    </location>
</feature>
<dbReference type="RefSeq" id="WP_253482439.1">
    <property type="nucleotide sequence ID" value="NZ_JALJXV010000009.1"/>
</dbReference>
<evidence type="ECO:0000259" key="8">
    <source>
        <dbReference type="PROSITE" id="PS50928"/>
    </source>
</evidence>
<feature type="transmembrane region" description="Helical" evidence="7">
    <location>
        <begin position="196"/>
        <end position="216"/>
    </location>
</feature>
<feature type="transmembrane region" description="Helical" evidence="7">
    <location>
        <begin position="20"/>
        <end position="37"/>
    </location>
</feature>
<keyword evidence="5 7" id="KW-1133">Transmembrane helix</keyword>
<dbReference type="InterPro" id="IPR000515">
    <property type="entry name" value="MetI-like"/>
</dbReference>
<dbReference type="Gene3D" id="1.10.3720.10">
    <property type="entry name" value="MetI-like"/>
    <property type="match status" value="1"/>
</dbReference>
<evidence type="ECO:0000256" key="6">
    <source>
        <dbReference type="ARBA" id="ARBA00023136"/>
    </source>
</evidence>
<proteinExistence type="inferred from homology"/>
<sequence length="258" mass="28013">MLDFRNREEIPPLQSRIIQIVTALVIIGGWELAAMNANPLLVPRPSSVAVAGWEMLLSGELLRAFNQSFISFGTGFLISLVFGIAIGVLMGVSKVIEKILDPYVNALYAMPIIALIPFIMLWVGIGFEAKVIIVVLFAIFPIIISTAAGVKNVDKHYLDIGVAFCASRYSMFMKIVAPSALPFVASGIRLAVGRGIIAMVVAEFLTAIAGLGGLIINYSNSFQTSKAFVPVIVLALMGIVLTYFVQVIEYKLEAWKRT</sequence>
<dbReference type="PROSITE" id="PS50928">
    <property type="entry name" value="ABC_TM1"/>
    <property type="match status" value="1"/>
</dbReference>
<keyword evidence="4 7" id="KW-0812">Transmembrane</keyword>
<accession>A0AAE3KD35</accession>
<evidence type="ECO:0000256" key="2">
    <source>
        <dbReference type="ARBA" id="ARBA00022448"/>
    </source>
</evidence>
<evidence type="ECO:0000256" key="1">
    <source>
        <dbReference type="ARBA" id="ARBA00004651"/>
    </source>
</evidence>
<dbReference type="Pfam" id="PF00528">
    <property type="entry name" value="BPD_transp_1"/>
    <property type="match status" value="1"/>
</dbReference>
<keyword evidence="3" id="KW-1003">Cell membrane</keyword>
<evidence type="ECO:0000313" key="9">
    <source>
        <dbReference type="EMBL" id="MCP1676399.1"/>
    </source>
</evidence>
<dbReference type="AlphaFoldDB" id="A0AAE3KD35"/>
<dbReference type="GO" id="GO:0055085">
    <property type="term" value="P:transmembrane transport"/>
    <property type="evidence" value="ECO:0007669"/>
    <property type="project" value="InterPro"/>
</dbReference>
<protein>
    <submittedName>
        <fullName evidence="9">NitT/TauT family transport system permease protein</fullName>
    </submittedName>
</protein>
<dbReference type="GO" id="GO:0005886">
    <property type="term" value="C:plasma membrane"/>
    <property type="evidence" value="ECO:0007669"/>
    <property type="project" value="UniProtKB-SubCell"/>
</dbReference>
<comment type="similarity">
    <text evidence="7">Belongs to the binding-protein-dependent transport system permease family.</text>
</comment>
<feature type="domain" description="ABC transmembrane type-1" evidence="8">
    <location>
        <begin position="65"/>
        <end position="245"/>
    </location>
</feature>
<gene>
    <name evidence="9" type="ORF">J2T57_003560</name>
</gene>
<dbReference type="PANTHER" id="PTHR30151:SF38">
    <property type="entry name" value="ALIPHATIC SULFONATES TRANSPORT PERMEASE PROTEIN SSUC-RELATED"/>
    <property type="match status" value="1"/>
</dbReference>
<dbReference type="Proteomes" id="UP001205843">
    <property type="component" value="Unassembled WGS sequence"/>
</dbReference>
<evidence type="ECO:0000256" key="7">
    <source>
        <dbReference type="RuleBase" id="RU363032"/>
    </source>
</evidence>